<gene>
    <name evidence="3" type="ORF">CUN49_03670</name>
</gene>
<evidence type="ECO:0000259" key="2">
    <source>
        <dbReference type="PROSITE" id="PS51782"/>
    </source>
</evidence>
<dbReference type="CDD" id="cd00118">
    <property type="entry name" value="LysM"/>
    <property type="match status" value="1"/>
</dbReference>
<feature type="signal peptide" evidence="1">
    <location>
        <begin position="1"/>
        <end position="31"/>
    </location>
</feature>
<dbReference type="AlphaFoldDB" id="A0A2M8PGW2"/>
<evidence type="ECO:0000256" key="1">
    <source>
        <dbReference type="SAM" id="SignalP"/>
    </source>
</evidence>
<dbReference type="EMBL" id="PGTM01000031">
    <property type="protein sequence ID" value="PJF36782.1"/>
    <property type="molecule type" value="Genomic_DNA"/>
</dbReference>
<evidence type="ECO:0000313" key="3">
    <source>
        <dbReference type="EMBL" id="PJF36782.1"/>
    </source>
</evidence>
<reference evidence="3 4" key="1">
    <citation type="submission" date="2017-11" db="EMBL/GenBank/DDBJ databases">
        <title>Evolution of Phototrophy in the Chloroflexi Phylum Driven by Horizontal Gene Transfer.</title>
        <authorList>
            <person name="Ward L.M."/>
            <person name="Hemp J."/>
            <person name="Shih P.M."/>
            <person name="Mcglynn S.E."/>
            <person name="Fischer W."/>
        </authorList>
    </citation>
    <scope>NUCLEOTIDE SEQUENCE [LARGE SCALE GENOMIC DNA]</scope>
    <source>
        <strain evidence="3">JP3_13</strain>
    </source>
</reference>
<evidence type="ECO:0000313" key="4">
    <source>
        <dbReference type="Proteomes" id="UP000229681"/>
    </source>
</evidence>
<keyword evidence="1" id="KW-0732">Signal</keyword>
<organism evidence="3 4">
    <name type="scientific">Candidatus Thermofonsia Clade 1 bacterium</name>
    <dbReference type="NCBI Taxonomy" id="2364210"/>
    <lineage>
        <taxon>Bacteria</taxon>
        <taxon>Bacillati</taxon>
        <taxon>Chloroflexota</taxon>
        <taxon>Candidatus Thermofontia</taxon>
        <taxon>Candidatus Thermofonsia Clade 1</taxon>
    </lineage>
</organism>
<dbReference type="Proteomes" id="UP000229681">
    <property type="component" value="Unassembled WGS sequence"/>
</dbReference>
<proteinExistence type="predicted"/>
<dbReference type="SMART" id="SM00257">
    <property type="entry name" value="LysM"/>
    <property type="match status" value="1"/>
</dbReference>
<feature type="chain" id="PRO_5030053728" description="LysM domain-containing protein" evidence="1">
    <location>
        <begin position="32"/>
        <end position="209"/>
    </location>
</feature>
<dbReference type="SUPFAM" id="SSF54106">
    <property type="entry name" value="LysM domain"/>
    <property type="match status" value="1"/>
</dbReference>
<dbReference type="InterPro" id="IPR018392">
    <property type="entry name" value="LysM"/>
</dbReference>
<dbReference type="Gene3D" id="3.10.350.10">
    <property type="entry name" value="LysM domain"/>
    <property type="match status" value="1"/>
</dbReference>
<accession>A0A2M8PGW2</accession>
<dbReference type="PROSITE" id="PS51782">
    <property type="entry name" value="LYSM"/>
    <property type="match status" value="1"/>
</dbReference>
<dbReference type="InterPro" id="IPR036779">
    <property type="entry name" value="LysM_dom_sf"/>
</dbReference>
<name>A0A2M8PGW2_9CHLR</name>
<comment type="caution">
    <text evidence="3">The sequence shown here is derived from an EMBL/GenBank/DDBJ whole genome shotgun (WGS) entry which is preliminary data.</text>
</comment>
<protein>
    <recommendedName>
        <fullName evidence="2">LysM domain-containing protein</fullName>
    </recommendedName>
</protein>
<feature type="domain" description="LysM" evidence="2">
    <location>
        <begin position="36"/>
        <end position="80"/>
    </location>
</feature>
<dbReference type="Pfam" id="PF01476">
    <property type="entry name" value="LysM"/>
    <property type="match status" value="1"/>
</dbReference>
<sequence length="209" mass="22126">MRRSFQFYSLCMLVVVALLGIHLGAPSPAQAQTCAVVHVVRPGENLFRIGLAYGFSWTVLQSYNGLLNPNHIRVGQRICIPPHAVAPPVVVLPPVVVPPTVYFPPPGVIPAITFNTRSARIGDTIVISGVRFPGNATVDIFIAPRTPGVPSVYPSLASGTASVNPDGTFVTNFTIPATVGGVPLTGSSFSILVRARGSGYYAFNFVNAR</sequence>